<dbReference type="PROSITE" id="PS50929">
    <property type="entry name" value="ABC_TM1F"/>
    <property type="match status" value="1"/>
</dbReference>
<evidence type="ECO:0000313" key="10">
    <source>
        <dbReference type="EMBL" id="EMP55426.1"/>
    </source>
</evidence>
<dbReference type="InterPro" id="IPR036640">
    <property type="entry name" value="ABC1_TM_sf"/>
</dbReference>
<dbReference type="EMBL" id="APAT01000015">
    <property type="protein sequence ID" value="EMP55426.1"/>
    <property type="molecule type" value="Genomic_DNA"/>
</dbReference>
<evidence type="ECO:0000256" key="1">
    <source>
        <dbReference type="ARBA" id="ARBA00004651"/>
    </source>
</evidence>
<keyword evidence="11" id="KW-1185">Reference proteome</keyword>
<gene>
    <name evidence="10" type="ORF">MSNKSG1_06133</name>
</gene>
<dbReference type="SUPFAM" id="SSF90123">
    <property type="entry name" value="ABC transporter transmembrane region"/>
    <property type="match status" value="1"/>
</dbReference>
<feature type="transmembrane region" description="Helical" evidence="7">
    <location>
        <begin position="167"/>
        <end position="188"/>
    </location>
</feature>
<dbReference type="GO" id="GO:0005524">
    <property type="term" value="F:ATP binding"/>
    <property type="evidence" value="ECO:0007669"/>
    <property type="project" value="UniProtKB-KW"/>
</dbReference>
<dbReference type="GO" id="GO:0034775">
    <property type="term" value="P:glutathione transmembrane transport"/>
    <property type="evidence" value="ECO:0007669"/>
    <property type="project" value="InterPro"/>
</dbReference>
<dbReference type="InterPro" id="IPR014223">
    <property type="entry name" value="ABC_CydC/D"/>
</dbReference>
<reference evidence="10 11" key="1">
    <citation type="journal article" date="2013" name="Genome Announc.">
        <title>Genome Sequence of Hydrothermal Arsenic-Respiring Bacterium Marinobacter santoriniensis NKSG1T.</title>
        <authorList>
            <person name="Handley K.M."/>
            <person name="Upton M."/>
            <person name="Beatson S.A."/>
            <person name="Hery M."/>
            <person name="Lloyd J.R."/>
        </authorList>
    </citation>
    <scope>NUCLEOTIDE SEQUENCE [LARGE SCALE GENOMIC DNA]</scope>
    <source>
        <strain evidence="10 11">NKSG1</strain>
    </source>
</reference>
<dbReference type="GO" id="GO:0005886">
    <property type="term" value="C:plasma membrane"/>
    <property type="evidence" value="ECO:0007669"/>
    <property type="project" value="UniProtKB-SubCell"/>
</dbReference>
<evidence type="ECO:0000256" key="4">
    <source>
        <dbReference type="ARBA" id="ARBA00022840"/>
    </source>
</evidence>
<protein>
    <submittedName>
        <fullName evidence="10">Transport ATP-binding protein CydC</fullName>
    </submittedName>
</protein>
<evidence type="ECO:0000256" key="2">
    <source>
        <dbReference type="ARBA" id="ARBA00022692"/>
    </source>
</evidence>
<feature type="domain" description="ABC transporter" evidence="8">
    <location>
        <begin position="343"/>
        <end position="538"/>
    </location>
</feature>
<proteinExistence type="predicted"/>
<dbReference type="AlphaFoldDB" id="M7CP70"/>
<dbReference type="SUPFAM" id="SSF52540">
    <property type="entry name" value="P-loop containing nucleoside triphosphate hydrolases"/>
    <property type="match status" value="1"/>
</dbReference>
<dbReference type="InterPro" id="IPR003439">
    <property type="entry name" value="ABC_transporter-like_ATP-bd"/>
</dbReference>
<dbReference type="InterPro" id="IPR039421">
    <property type="entry name" value="Type_1_exporter"/>
</dbReference>
<keyword evidence="6 7" id="KW-0472">Membrane</keyword>
<dbReference type="GO" id="GO:0045454">
    <property type="term" value="P:cell redox homeostasis"/>
    <property type="evidence" value="ECO:0007669"/>
    <property type="project" value="InterPro"/>
</dbReference>
<comment type="subcellular location">
    <subcellularLocation>
        <location evidence="1">Cell membrane</location>
        <topology evidence="1">Multi-pass membrane protein</topology>
    </subcellularLocation>
</comment>
<dbReference type="NCBIfam" id="TIGR02868">
    <property type="entry name" value="CydC"/>
    <property type="match status" value="1"/>
</dbReference>
<evidence type="ECO:0000256" key="6">
    <source>
        <dbReference type="ARBA" id="ARBA00023136"/>
    </source>
</evidence>
<dbReference type="InterPro" id="IPR027417">
    <property type="entry name" value="P-loop_NTPase"/>
</dbReference>
<feature type="transmembrane region" description="Helical" evidence="7">
    <location>
        <begin position="137"/>
        <end position="161"/>
    </location>
</feature>
<dbReference type="InterPro" id="IPR003593">
    <property type="entry name" value="AAA+_ATPase"/>
</dbReference>
<feature type="transmembrane region" description="Helical" evidence="7">
    <location>
        <begin position="254"/>
        <end position="272"/>
    </location>
</feature>
<feature type="transmembrane region" description="Helical" evidence="7">
    <location>
        <begin position="284"/>
        <end position="302"/>
    </location>
</feature>
<dbReference type="PANTHER" id="PTHR24221">
    <property type="entry name" value="ATP-BINDING CASSETTE SUB-FAMILY B"/>
    <property type="match status" value="1"/>
</dbReference>
<dbReference type="Gene3D" id="1.20.1560.10">
    <property type="entry name" value="ABC transporter type 1, transmembrane domain"/>
    <property type="match status" value="1"/>
</dbReference>
<dbReference type="Gene3D" id="3.40.50.300">
    <property type="entry name" value="P-loop containing nucleotide triphosphate hydrolases"/>
    <property type="match status" value="1"/>
</dbReference>
<feature type="transmembrane region" description="Helical" evidence="7">
    <location>
        <begin position="20"/>
        <end position="43"/>
    </location>
</feature>
<dbReference type="SMART" id="SM00382">
    <property type="entry name" value="AAA"/>
    <property type="match status" value="1"/>
</dbReference>
<dbReference type="Pfam" id="PF00005">
    <property type="entry name" value="ABC_tran"/>
    <property type="match status" value="1"/>
</dbReference>
<keyword evidence="2 7" id="KW-0812">Transmembrane</keyword>
<dbReference type="GO" id="GO:0140359">
    <property type="term" value="F:ABC-type transporter activity"/>
    <property type="evidence" value="ECO:0007669"/>
    <property type="project" value="InterPro"/>
</dbReference>
<dbReference type="InterPro" id="IPR011527">
    <property type="entry name" value="ABC1_TM_dom"/>
</dbReference>
<organism evidence="10 11">
    <name type="scientific">Marinobacter santoriniensis NKSG1</name>
    <dbReference type="NCBI Taxonomy" id="1288826"/>
    <lineage>
        <taxon>Bacteria</taxon>
        <taxon>Pseudomonadati</taxon>
        <taxon>Pseudomonadota</taxon>
        <taxon>Gammaproteobacteria</taxon>
        <taxon>Pseudomonadales</taxon>
        <taxon>Marinobacteraceae</taxon>
        <taxon>Marinobacter</taxon>
    </lineage>
</organism>
<evidence type="ECO:0000313" key="11">
    <source>
        <dbReference type="Proteomes" id="UP000011960"/>
    </source>
</evidence>
<dbReference type="PROSITE" id="PS00211">
    <property type="entry name" value="ABC_TRANSPORTER_1"/>
    <property type="match status" value="1"/>
</dbReference>
<evidence type="ECO:0000256" key="5">
    <source>
        <dbReference type="ARBA" id="ARBA00022989"/>
    </source>
</evidence>
<evidence type="ECO:0000256" key="3">
    <source>
        <dbReference type="ARBA" id="ARBA00022741"/>
    </source>
</evidence>
<dbReference type="eggNOG" id="COG4987">
    <property type="taxonomic scope" value="Bacteria"/>
</dbReference>
<dbReference type="Pfam" id="PF00664">
    <property type="entry name" value="ABC_membrane"/>
    <property type="match status" value="1"/>
</dbReference>
<sequence>MRDLTPWLRLILKRRGRLFIGALLILATLISGIALLAVSGWFITETALVGLLLAAGVKATIDLYVPGGAIRFFAVSRTVARYMERVYNHDTVLRLLTEIRTTLFRKLTGASRTGRSRLSGAQWLSRLTSDVDALDTLYLRLIAPAALALVVTGLVALLAWVLFDGTVAIAILLFGLLAFLIATAGVFFRTRDLAFRQSDQQEALRTAVVEHLEGFAELRAAGRLGRHGSWLLRQAHQMNVEQTRSETRVGWHQAASHLVLNLSAVFALWAGFHLHESAHLTGPVLVLLPIALLGLVEVYTMLPDAFGKLGGTLAAAARLNRDTTPANESGTDEAPLPSNGIAIEASGITVRHDDLPPLLTHFDLTVAEGQRLGIVGPSGSGKSSLADTLAGLLPPTQGRLASIPCAYLTQQTVLFEDTLRANLILGNPAASDAELWQVLELVSLGDRFAKEARQLDTWLGSTGSRLSGGEARRVALARVLLTPRSLVILDEPFTGVDSDTREQIIKRMDRWLAGKTVLSLAHGPDALPTTDRVMHLRY</sequence>
<dbReference type="GO" id="GO:0016887">
    <property type="term" value="F:ATP hydrolysis activity"/>
    <property type="evidence" value="ECO:0007669"/>
    <property type="project" value="InterPro"/>
</dbReference>
<feature type="domain" description="ABC transmembrane type-1" evidence="9">
    <location>
        <begin position="19"/>
        <end position="311"/>
    </location>
</feature>
<keyword evidence="5 7" id="KW-1133">Transmembrane helix</keyword>
<evidence type="ECO:0000259" key="8">
    <source>
        <dbReference type="PROSITE" id="PS50893"/>
    </source>
</evidence>
<dbReference type="PROSITE" id="PS50893">
    <property type="entry name" value="ABC_TRANSPORTER_2"/>
    <property type="match status" value="1"/>
</dbReference>
<dbReference type="OrthoDB" id="9802264at2"/>
<keyword evidence="3" id="KW-0547">Nucleotide-binding</keyword>
<comment type="caution">
    <text evidence="10">The sequence shown here is derived from an EMBL/GenBank/DDBJ whole genome shotgun (WGS) entry which is preliminary data.</text>
</comment>
<keyword evidence="4 10" id="KW-0067">ATP-binding</keyword>
<dbReference type="PANTHER" id="PTHR24221:SF653">
    <property type="entry name" value="TRANSPORT ATP-BINDING PROTEIN CYDC"/>
    <property type="match status" value="1"/>
</dbReference>
<name>M7CP70_9GAMM</name>
<dbReference type="GO" id="GO:0034040">
    <property type="term" value="F:ATPase-coupled lipid transmembrane transporter activity"/>
    <property type="evidence" value="ECO:0007669"/>
    <property type="project" value="TreeGrafter"/>
</dbReference>
<dbReference type="PATRIC" id="fig|1288826.3.peg.1188"/>
<evidence type="ECO:0000259" key="9">
    <source>
        <dbReference type="PROSITE" id="PS50929"/>
    </source>
</evidence>
<accession>M7CP70</accession>
<dbReference type="RefSeq" id="WP_008938374.1">
    <property type="nucleotide sequence ID" value="NZ_APAT01000015.1"/>
</dbReference>
<dbReference type="CDD" id="cd03228">
    <property type="entry name" value="ABCC_MRP_Like"/>
    <property type="match status" value="1"/>
</dbReference>
<dbReference type="Proteomes" id="UP000011960">
    <property type="component" value="Unassembled WGS sequence"/>
</dbReference>
<dbReference type="STRING" id="1288826.MSNKSG1_06133"/>
<evidence type="ECO:0000256" key="7">
    <source>
        <dbReference type="SAM" id="Phobius"/>
    </source>
</evidence>
<dbReference type="InterPro" id="IPR017871">
    <property type="entry name" value="ABC_transporter-like_CS"/>
</dbReference>
<feature type="transmembrane region" description="Helical" evidence="7">
    <location>
        <begin position="49"/>
        <end position="74"/>
    </location>
</feature>